<comment type="similarity">
    <text evidence="9">Belongs to the G-protein coupled receptor 1 family.</text>
</comment>
<dbReference type="SUPFAM" id="SSF81321">
    <property type="entry name" value="Family A G protein-coupled receptor-like"/>
    <property type="match status" value="1"/>
</dbReference>
<feature type="domain" description="G-protein coupled receptors family 1 profile" evidence="12">
    <location>
        <begin position="82"/>
        <end position="358"/>
    </location>
</feature>
<dbReference type="GO" id="GO:0007200">
    <property type="term" value="P:phospholipase C-activating G protein-coupled receptor signaling pathway"/>
    <property type="evidence" value="ECO:0007669"/>
    <property type="project" value="TreeGrafter"/>
</dbReference>
<feature type="transmembrane region" description="Helical" evidence="11">
    <location>
        <begin position="199"/>
        <end position="220"/>
    </location>
</feature>
<evidence type="ECO:0000256" key="3">
    <source>
        <dbReference type="ARBA" id="ARBA00022692"/>
    </source>
</evidence>
<reference evidence="14" key="1">
    <citation type="submission" date="2025-08" db="UniProtKB">
        <authorList>
            <consortium name="RefSeq"/>
        </authorList>
    </citation>
    <scope>IDENTIFICATION</scope>
    <source>
        <tissue evidence="14">Sperm</tissue>
    </source>
</reference>
<dbReference type="InterPro" id="IPR000276">
    <property type="entry name" value="GPCR_Rhodpsn"/>
</dbReference>
<accession>A0AAJ7X944</accession>
<dbReference type="KEGG" id="pmrn:116951349"/>
<keyword evidence="2" id="KW-1003">Cell membrane</keyword>
<evidence type="ECO:0000313" key="13">
    <source>
        <dbReference type="Proteomes" id="UP001318040"/>
    </source>
</evidence>
<dbReference type="PANTHER" id="PTHR46272:SF3">
    <property type="entry name" value="G-PROTEIN COUPLED RECEPTOR 139-RELATED"/>
    <property type="match status" value="1"/>
</dbReference>
<dbReference type="InterPro" id="IPR017452">
    <property type="entry name" value="GPCR_Rhodpsn_7TM"/>
</dbReference>
<evidence type="ECO:0000256" key="7">
    <source>
        <dbReference type="ARBA" id="ARBA00023170"/>
    </source>
</evidence>
<keyword evidence="3 9" id="KW-0812">Transmembrane</keyword>
<feature type="region of interest" description="Disordered" evidence="10">
    <location>
        <begin position="1"/>
        <end position="35"/>
    </location>
</feature>
<evidence type="ECO:0000256" key="6">
    <source>
        <dbReference type="ARBA" id="ARBA00023136"/>
    </source>
</evidence>
<dbReference type="GO" id="GO:0005886">
    <property type="term" value="C:plasma membrane"/>
    <property type="evidence" value="ECO:0007669"/>
    <property type="project" value="UniProtKB-SubCell"/>
</dbReference>
<feature type="compositionally biased region" description="Low complexity" evidence="10">
    <location>
        <begin position="437"/>
        <end position="449"/>
    </location>
</feature>
<feature type="transmembrane region" description="Helical" evidence="11">
    <location>
        <begin position="154"/>
        <end position="178"/>
    </location>
</feature>
<dbReference type="AlphaFoldDB" id="A0AAJ7X944"/>
<evidence type="ECO:0000256" key="8">
    <source>
        <dbReference type="ARBA" id="ARBA00023224"/>
    </source>
</evidence>
<dbReference type="RefSeq" id="XP_032825770.1">
    <property type="nucleotide sequence ID" value="XM_032969879.1"/>
</dbReference>
<dbReference type="Gene3D" id="1.20.1070.10">
    <property type="entry name" value="Rhodopsin 7-helix transmembrane proteins"/>
    <property type="match status" value="1"/>
</dbReference>
<evidence type="ECO:0000256" key="1">
    <source>
        <dbReference type="ARBA" id="ARBA00004651"/>
    </source>
</evidence>
<evidence type="ECO:0000256" key="5">
    <source>
        <dbReference type="ARBA" id="ARBA00023040"/>
    </source>
</evidence>
<keyword evidence="5 9" id="KW-0297">G-protein coupled receptor</keyword>
<evidence type="ECO:0000256" key="4">
    <source>
        <dbReference type="ARBA" id="ARBA00022989"/>
    </source>
</evidence>
<dbReference type="Pfam" id="PF00001">
    <property type="entry name" value="7tm_1"/>
    <property type="match status" value="1"/>
</dbReference>
<dbReference type="PANTHER" id="PTHR46272">
    <property type="entry name" value="G_PROTEIN_RECEP_F1_2 DOMAIN-CONTAINING PROTEIN"/>
    <property type="match status" value="1"/>
</dbReference>
<keyword evidence="13" id="KW-1185">Reference proteome</keyword>
<feature type="transmembrane region" description="Helical" evidence="11">
    <location>
        <begin position="301"/>
        <end position="322"/>
    </location>
</feature>
<protein>
    <submittedName>
        <fullName evidence="14">Probable G-protein coupled receptor 139</fullName>
    </submittedName>
</protein>
<dbReference type="PRINTS" id="PR00237">
    <property type="entry name" value="GPCRRHODOPSN"/>
</dbReference>
<keyword evidence="6 11" id="KW-0472">Membrane</keyword>
<evidence type="ECO:0000256" key="10">
    <source>
        <dbReference type="SAM" id="MobiDB-lite"/>
    </source>
</evidence>
<organism evidence="13 14">
    <name type="scientific">Petromyzon marinus</name>
    <name type="common">Sea lamprey</name>
    <dbReference type="NCBI Taxonomy" id="7757"/>
    <lineage>
        <taxon>Eukaryota</taxon>
        <taxon>Metazoa</taxon>
        <taxon>Chordata</taxon>
        <taxon>Craniata</taxon>
        <taxon>Vertebrata</taxon>
        <taxon>Cyclostomata</taxon>
        <taxon>Hyperoartia</taxon>
        <taxon>Petromyzontiformes</taxon>
        <taxon>Petromyzontidae</taxon>
        <taxon>Petromyzon</taxon>
    </lineage>
</organism>
<keyword evidence="4 11" id="KW-1133">Transmembrane helix</keyword>
<dbReference type="Proteomes" id="UP001318040">
    <property type="component" value="Chromosome 43"/>
</dbReference>
<evidence type="ECO:0000256" key="11">
    <source>
        <dbReference type="SAM" id="Phobius"/>
    </source>
</evidence>
<dbReference type="GeneID" id="116951349"/>
<gene>
    <name evidence="14" type="primary">LOC116951349</name>
</gene>
<evidence type="ECO:0000256" key="9">
    <source>
        <dbReference type="RuleBase" id="RU000688"/>
    </source>
</evidence>
<evidence type="ECO:0000256" key="2">
    <source>
        <dbReference type="ARBA" id="ARBA00022475"/>
    </source>
</evidence>
<evidence type="ECO:0000259" key="12">
    <source>
        <dbReference type="PROSITE" id="PS50262"/>
    </source>
</evidence>
<sequence length="468" mass="47929">MKGALLPGDAGPPGSPPPLAASLPERTSPRSPLPALLASPTAGNGTWEGGSAPPAWWGGGTGGLGVLPLVYYSGLLSLGLPANALTLLVLLRLLRRRHKSCYSYLLALAAADTITLLLVVLLDLLLLGGCGGAAGLGPPPSAAAVSAARPPGALLRLLGVLQFGANHACVWTAVPLTADRYVAVCRPLRYCSVSFPARARRVIVSVYAASLASAVPFYWWPDAWGRGAGGSRAAAAAPLHRALLWFHCLAAYFVPCALLLALNGAIVRRLRRRRGRRGVAGGGGGRTGLGASRPRHGKPTAVLLAVSAAFVLLWAPRVAVALYRAYAPPGRDAARLAQLAQLAHMVALLNAALDFWLYCFVSRRFRRAAALTLRAMAPCAALRGGPRRQRGAACGAEAAGMRSGRAARGAGLLSGAGGAGLGGPPPSSYSAAITVSSSSSLRVSPSDAPVGSTTRKLPLLPDTAEPGP</sequence>
<feature type="transmembrane region" description="Helical" evidence="11">
    <location>
        <begin position="103"/>
        <end position="134"/>
    </location>
</feature>
<dbReference type="PROSITE" id="PS50262">
    <property type="entry name" value="G_PROTEIN_RECEP_F1_2"/>
    <property type="match status" value="1"/>
</dbReference>
<feature type="region of interest" description="Disordered" evidence="10">
    <location>
        <begin position="437"/>
        <end position="468"/>
    </location>
</feature>
<comment type="subcellular location">
    <subcellularLocation>
        <location evidence="1">Cell membrane</location>
        <topology evidence="1">Multi-pass membrane protein</topology>
    </subcellularLocation>
</comment>
<dbReference type="InterPro" id="IPR052477">
    <property type="entry name" value="Orphan_GPCR1"/>
</dbReference>
<name>A0AAJ7X944_PETMA</name>
<keyword evidence="8 9" id="KW-0807">Transducer</keyword>
<keyword evidence="7 9" id="KW-0675">Receptor</keyword>
<feature type="transmembrane region" description="Helical" evidence="11">
    <location>
        <begin position="342"/>
        <end position="361"/>
    </location>
</feature>
<dbReference type="GO" id="GO:0004930">
    <property type="term" value="F:G protein-coupled receptor activity"/>
    <property type="evidence" value="ECO:0007669"/>
    <property type="project" value="UniProtKB-KW"/>
</dbReference>
<evidence type="ECO:0000313" key="14">
    <source>
        <dbReference type="RefSeq" id="XP_032825770.1"/>
    </source>
</evidence>
<proteinExistence type="inferred from homology"/>
<feature type="transmembrane region" description="Helical" evidence="11">
    <location>
        <begin position="69"/>
        <end position="91"/>
    </location>
</feature>
<feature type="compositionally biased region" description="Low complexity" evidence="10">
    <location>
        <begin position="20"/>
        <end position="35"/>
    </location>
</feature>
<feature type="transmembrane region" description="Helical" evidence="11">
    <location>
        <begin position="244"/>
        <end position="267"/>
    </location>
</feature>
<dbReference type="PROSITE" id="PS00237">
    <property type="entry name" value="G_PROTEIN_RECEP_F1_1"/>
    <property type="match status" value="1"/>
</dbReference>